<name>A0ACC2TR16_9FUNG</name>
<dbReference type="Proteomes" id="UP001165960">
    <property type="component" value="Unassembled WGS sequence"/>
</dbReference>
<dbReference type="EMBL" id="QTSX02002232">
    <property type="protein sequence ID" value="KAJ9076951.1"/>
    <property type="molecule type" value="Genomic_DNA"/>
</dbReference>
<reference evidence="1" key="1">
    <citation type="submission" date="2022-04" db="EMBL/GenBank/DDBJ databases">
        <title>Genome of the entomopathogenic fungus Entomophthora muscae.</title>
        <authorList>
            <person name="Elya C."/>
            <person name="Lovett B.R."/>
            <person name="Lee E."/>
            <person name="Macias A.M."/>
            <person name="Hajek A.E."/>
            <person name="De Bivort B.L."/>
            <person name="Kasson M.T."/>
            <person name="De Fine Licht H.H."/>
            <person name="Stajich J.E."/>
        </authorList>
    </citation>
    <scope>NUCLEOTIDE SEQUENCE</scope>
    <source>
        <strain evidence="1">Berkeley</strain>
    </source>
</reference>
<keyword evidence="2" id="KW-1185">Reference proteome</keyword>
<comment type="caution">
    <text evidence="1">The sequence shown here is derived from an EMBL/GenBank/DDBJ whole genome shotgun (WGS) entry which is preliminary data.</text>
</comment>
<accession>A0ACC2TR16</accession>
<gene>
    <name evidence="1" type="ORF">DSO57_1021292</name>
</gene>
<proteinExistence type="predicted"/>
<protein>
    <submittedName>
        <fullName evidence="1">Uncharacterized protein</fullName>
    </submittedName>
</protein>
<sequence>MIPIIDGCLIVVLPIYWLVGEPLGEAFRDLLGAPITQEGPRSNKNKPIKRQASKGSKDPATTPKCAKKPENKKTPTLSLLTPSLPLPLPSSFHSRSSSPCKLLPNKSDDNLTDHSFYDSEADSELIKECRTKKGKAAKELTSSSGKKRRHPRRPQRILPLPLMDLFSLPHLTPKMSLRSTPRSSKLLVTWLGIH</sequence>
<organism evidence="1 2">
    <name type="scientific">Entomophthora muscae</name>
    <dbReference type="NCBI Taxonomy" id="34485"/>
    <lineage>
        <taxon>Eukaryota</taxon>
        <taxon>Fungi</taxon>
        <taxon>Fungi incertae sedis</taxon>
        <taxon>Zoopagomycota</taxon>
        <taxon>Entomophthoromycotina</taxon>
        <taxon>Entomophthoromycetes</taxon>
        <taxon>Entomophthorales</taxon>
        <taxon>Entomophthoraceae</taxon>
        <taxon>Entomophthora</taxon>
    </lineage>
</organism>
<evidence type="ECO:0000313" key="1">
    <source>
        <dbReference type="EMBL" id="KAJ9076951.1"/>
    </source>
</evidence>
<evidence type="ECO:0000313" key="2">
    <source>
        <dbReference type="Proteomes" id="UP001165960"/>
    </source>
</evidence>